<comment type="caution">
    <text evidence="9">The sequence shown here is derived from an EMBL/GenBank/DDBJ whole genome shotgun (WGS) entry which is preliminary data.</text>
</comment>
<proteinExistence type="inferred from homology"/>
<feature type="transmembrane region" description="Helical" evidence="7">
    <location>
        <begin position="149"/>
        <end position="169"/>
    </location>
</feature>
<dbReference type="Proteomes" id="UP001496627">
    <property type="component" value="Unassembled WGS sequence"/>
</dbReference>
<evidence type="ECO:0000313" key="10">
    <source>
        <dbReference type="Proteomes" id="UP001496627"/>
    </source>
</evidence>
<protein>
    <submittedName>
        <fullName evidence="9">Carbohydrate ABC transporter permease</fullName>
    </submittedName>
</protein>
<dbReference type="EMBL" id="JBEAAL010000018">
    <property type="protein sequence ID" value="MEQ1407434.1"/>
    <property type="molecule type" value="Genomic_DNA"/>
</dbReference>
<dbReference type="PROSITE" id="PS50928">
    <property type="entry name" value="ABC_TM1"/>
    <property type="match status" value="1"/>
</dbReference>
<dbReference type="CDD" id="cd06261">
    <property type="entry name" value="TM_PBP2"/>
    <property type="match status" value="1"/>
</dbReference>
<comment type="similarity">
    <text evidence="7">Belongs to the binding-protein-dependent transport system permease family.</text>
</comment>
<feature type="transmembrane region" description="Helical" evidence="7">
    <location>
        <begin position="81"/>
        <end position="103"/>
    </location>
</feature>
<feature type="transmembrane region" description="Helical" evidence="7">
    <location>
        <begin position="16"/>
        <end position="37"/>
    </location>
</feature>
<keyword evidence="3" id="KW-1003">Cell membrane</keyword>
<evidence type="ECO:0000313" key="9">
    <source>
        <dbReference type="EMBL" id="MEQ1407434.1"/>
    </source>
</evidence>
<feature type="transmembrane region" description="Helical" evidence="7">
    <location>
        <begin position="249"/>
        <end position="271"/>
    </location>
</feature>
<evidence type="ECO:0000259" key="8">
    <source>
        <dbReference type="PROSITE" id="PS50928"/>
    </source>
</evidence>
<dbReference type="SUPFAM" id="SSF161098">
    <property type="entry name" value="MetI-like"/>
    <property type="match status" value="1"/>
</dbReference>
<feature type="transmembrane region" description="Helical" evidence="7">
    <location>
        <begin position="115"/>
        <end position="137"/>
    </location>
</feature>
<keyword evidence="4 7" id="KW-0812">Transmembrane</keyword>
<evidence type="ECO:0000256" key="1">
    <source>
        <dbReference type="ARBA" id="ARBA00004651"/>
    </source>
</evidence>
<dbReference type="Pfam" id="PF00528">
    <property type="entry name" value="BPD_transp_1"/>
    <property type="match status" value="1"/>
</dbReference>
<evidence type="ECO:0000256" key="7">
    <source>
        <dbReference type="RuleBase" id="RU363032"/>
    </source>
</evidence>
<keyword evidence="10" id="KW-1185">Reference proteome</keyword>
<feature type="transmembrane region" description="Helical" evidence="7">
    <location>
        <begin position="190"/>
        <end position="215"/>
    </location>
</feature>
<dbReference type="RefSeq" id="WP_348863897.1">
    <property type="nucleotide sequence ID" value="NZ_JBEAAL010000018.1"/>
</dbReference>
<sequence>MSTITDINTAVPIRRILRVGLLAAVALLMSYPLLWLVSSSFKPESIIFSDAGFDLNHFTLQNYIEGWAKLGMPFGVFMLDSAFICLLAILGNLFSCSLAAYAFARLQFPFSKTAFAIMLVTLMLPMHVTILPQYIAFQSVGAVNTVLPLVLPKFFAVDAFFIFLLVQFIRGIPRDLDHAAEMDGCNKYQIFWYIIFPVCRPALVLVAIFSFLWTWNDFFSQLIYLSSAENYTAPLALNLFIDATSGESAWGMLFAMSVITLLPLFVLFMLFQRQLAEGIATTGLKG</sequence>
<dbReference type="PANTHER" id="PTHR43744:SF6">
    <property type="entry name" value="ABC TRANSPORTER PERMEASE PROTEIN YESQ-RELATED"/>
    <property type="match status" value="1"/>
</dbReference>
<keyword evidence="2 7" id="KW-0813">Transport</keyword>
<dbReference type="PANTHER" id="PTHR43744">
    <property type="entry name" value="ABC TRANSPORTER PERMEASE PROTEIN MG189-RELATED-RELATED"/>
    <property type="match status" value="1"/>
</dbReference>
<evidence type="ECO:0000256" key="3">
    <source>
        <dbReference type="ARBA" id="ARBA00022475"/>
    </source>
</evidence>
<organism evidence="9 10">
    <name type="scientific">Neorhizobium phenanthreniclasticum</name>
    <dbReference type="NCBI Taxonomy" id="3157917"/>
    <lineage>
        <taxon>Bacteria</taxon>
        <taxon>Pseudomonadati</taxon>
        <taxon>Pseudomonadota</taxon>
        <taxon>Alphaproteobacteria</taxon>
        <taxon>Hyphomicrobiales</taxon>
        <taxon>Rhizobiaceae</taxon>
        <taxon>Rhizobium/Agrobacterium group</taxon>
        <taxon>Neorhizobium</taxon>
    </lineage>
</organism>
<evidence type="ECO:0000256" key="5">
    <source>
        <dbReference type="ARBA" id="ARBA00022989"/>
    </source>
</evidence>
<gene>
    <name evidence="9" type="ORF">ABK249_21155</name>
</gene>
<evidence type="ECO:0000256" key="6">
    <source>
        <dbReference type="ARBA" id="ARBA00023136"/>
    </source>
</evidence>
<dbReference type="InterPro" id="IPR000515">
    <property type="entry name" value="MetI-like"/>
</dbReference>
<evidence type="ECO:0000256" key="4">
    <source>
        <dbReference type="ARBA" id="ARBA00022692"/>
    </source>
</evidence>
<feature type="domain" description="ABC transmembrane type-1" evidence="8">
    <location>
        <begin position="78"/>
        <end position="271"/>
    </location>
</feature>
<reference evidence="9 10" key="1">
    <citation type="submission" date="2024-05" db="EMBL/GenBank/DDBJ databases">
        <title>Neorhizobium sp. Rsf11, a plant growth promoting and heavy metal resistant PAH-degrader.</title>
        <authorList>
            <person name="Golubev S.N."/>
            <person name="Muratova A.Y."/>
            <person name="Markelova M.I."/>
        </authorList>
    </citation>
    <scope>NUCLEOTIDE SEQUENCE [LARGE SCALE GENOMIC DNA]</scope>
    <source>
        <strain evidence="9 10">Rsf11</strain>
    </source>
</reference>
<evidence type="ECO:0000256" key="2">
    <source>
        <dbReference type="ARBA" id="ARBA00022448"/>
    </source>
</evidence>
<keyword evidence="6 7" id="KW-0472">Membrane</keyword>
<keyword evidence="5 7" id="KW-1133">Transmembrane helix</keyword>
<name>A0ABV0M8Y0_9HYPH</name>
<dbReference type="Gene3D" id="1.10.3720.10">
    <property type="entry name" value="MetI-like"/>
    <property type="match status" value="1"/>
</dbReference>
<accession>A0ABV0M8Y0</accession>
<comment type="subcellular location">
    <subcellularLocation>
        <location evidence="1 7">Cell membrane</location>
        <topology evidence="1 7">Multi-pass membrane protein</topology>
    </subcellularLocation>
</comment>
<dbReference type="InterPro" id="IPR035906">
    <property type="entry name" value="MetI-like_sf"/>
</dbReference>